<dbReference type="AlphaFoldDB" id="A0A0X3TPF8"/>
<keyword evidence="3" id="KW-1185">Reference proteome</keyword>
<reference evidence="3" key="1">
    <citation type="submission" date="2015-12" db="EMBL/GenBank/DDBJ databases">
        <authorList>
            <person name="Zhang G."/>
            <person name="Stingl U."/>
        </authorList>
    </citation>
    <scope>NUCLEOTIDE SEQUENCE [LARGE SCALE GENOMIC DNA]</scope>
    <source>
        <strain evidence="3">ZGT108</strain>
    </source>
</reference>
<comment type="caution">
    <text evidence="2">The sequence shown here is derived from an EMBL/GenBank/DDBJ whole genome shotgun (WGS) entry which is preliminary data.</text>
</comment>
<feature type="transmembrane region" description="Helical" evidence="1">
    <location>
        <begin position="7"/>
        <end position="28"/>
    </location>
</feature>
<evidence type="ECO:0000313" key="2">
    <source>
        <dbReference type="EMBL" id="KUJ77594.1"/>
    </source>
</evidence>
<sequence>MSYITKLIVGFIGTALLVIFVGELSHSISTGFAGFWGGFPFMVIVIVVCALAIYDYWDECIRKRD</sequence>
<evidence type="ECO:0000313" key="3">
    <source>
        <dbReference type="Proteomes" id="UP000053690"/>
    </source>
</evidence>
<keyword evidence="1" id="KW-1133">Transmembrane helix</keyword>
<evidence type="ECO:0000256" key="1">
    <source>
        <dbReference type="SAM" id="Phobius"/>
    </source>
</evidence>
<gene>
    <name evidence="2" type="ORF">AVO44_16955</name>
</gene>
<dbReference type="Proteomes" id="UP000053690">
    <property type="component" value="Unassembled WGS sequence"/>
</dbReference>
<feature type="transmembrane region" description="Helical" evidence="1">
    <location>
        <begin position="34"/>
        <end position="57"/>
    </location>
</feature>
<dbReference type="OrthoDB" id="8115817at2"/>
<protein>
    <submittedName>
        <fullName evidence="2">Amino acid permease</fullName>
    </submittedName>
</protein>
<organism evidence="2 3">
    <name type="scientific">Ruegeria profundi</name>
    <dbReference type="NCBI Taxonomy" id="1685378"/>
    <lineage>
        <taxon>Bacteria</taxon>
        <taxon>Pseudomonadati</taxon>
        <taxon>Pseudomonadota</taxon>
        <taxon>Alphaproteobacteria</taxon>
        <taxon>Rhodobacterales</taxon>
        <taxon>Roseobacteraceae</taxon>
        <taxon>Ruegeria</taxon>
    </lineage>
</organism>
<proteinExistence type="predicted"/>
<keyword evidence="1" id="KW-0472">Membrane</keyword>
<dbReference type="RefSeq" id="WP_068339470.1">
    <property type="nucleotide sequence ID" value="NZ_JAIUZS010000008.1"/>
</dbReference>
<accession>A0A0X3TPF8</accession>
<dbReference type="STRING" id="1685378.AVO44_16955"/>
<keyword evidence="1" id="KW-0812">Transmembrane</keyword>
<dbReference type="EMBL" id="LQBP01000009">
    <property type="protein sequence ID" value="KUJ77594.1"/>
    <property type="molecule type" value="Genomic_DNA"/>
</dbReference>
<name>A0A0X3TPF8_9RHOB</name>